<organism evidence="2 3">
    <name type="scientific">Brassica napus</name>
    <name type="common">Rape</name>
    <dbReference type="NCBI Taxonomy" id="3708"/>
    <lineage>
        <taxon>Eukaryota</taxon>
        <taxon>Viridiplantae</taxon>
        <taxon>Streptophyta</taxon>
        <taxon>Embryophyta</taxon>
        <taxon>Tracheophyta</taxon>
        <taxon>Spermatophyta</taxon>
        <taxon>Magnoliopsida</taxon>
        <taxon>eudicotyledons</taxon>
        <taxon>Gunneridae</taxon>
        <taxon>Pentapetalae</taxon>
        <taxon>rosids</taxon>
        <taxon>malvids</taxon>
        <taxon>Brassicales</taxon>
        <taxon>Brassicaceae</taxon>
        <taxon>Brassiceae</taxon>
        <taxon>Brassica</taxon>
    </lineage>
</organism>
<keyword evidence="3" id="KW-1185">Reference proteome</keyword>
<keyword evidence="1" id="KW-0812">Transmembrane</keyword>
<evidence type="ECO:0000313" key="2">
    <source>
        <dbReference type="EMBL" id="KAH0885229.1"/>
    </source>
</evidence>
<keyword evidence="1" id="KW-0472">Membrane</keyword>
<feature type="transmembrane region" description="Helical" evidence="1">
    <location>
        <begin position="86"/>
        <end position="106"/>
    </location>
</feature>
<name>A0ABQ7ZY84_BRANA</name>
<sequence length="108" mass="11971">ILADVRNCISLGWVRVLSSLMLSSWSSRNAPQFADFVLSPLPSLFAHLVATFIAACVSSDSPFFHVCHFRCTELISWSLDLLYPELCGYLLAWVLVCACLVCEVLLTS</sequence>
<gene>
    <name evidence="2" type="ORF">HID58_061325</name>
</gene>
<protein>
    <submittedName>
        <fullName evidence="2">Uncharacterized protein</fullName>
    </submittedName>
</protein>
<comment type="caution">
    <text evidence="2">The sequence shown here is derived from an EMBL/GenBank/DDBJ whole genome shotgun (WGS) entry which is preliminary data.</text>
</comment>
<proteinExistence type="predicted"/>
<dbReference type="EMBL" id="JAGKQM010000014">
    <property type="protein sequence ID" value="KAH0885229.1"/>
    <property type="molecule type" value="Genomic_DNA"/>
</dbReference>
<evidence type="ECO:0000256" key="1">
    <source>
        <dbReference type="SAM" id="Phobius"/>
    </source>
</evidence>
<feature type="non-terminal residue" evidence="2">
    <location>
        <position position="1"/>
    </location>
</feature>
<reference evidence="2 3" key="1">
    <citation type="submission" date="2021-05" db="EMBL/GenBank/DDBJ databases">
        <title>Genome Assembly of Synthetic Allotetraploid Brassica napus Reveals Homoeologous Exchanges between Subgenomes.</title>
        <authorList>
            <person name="Davis J.T."/>
        </authorList>
    </citation>
    <scope>NUCLEOTIDE SEQUENCE [LARGE SCALE GENOMIC DNA]</scope>
    <source>
        <strain evidence="3">cv. Da-Ae</strain>
        <tissue evidence="2">Seedling</tissue>
    </source>
</reference>
<dbReference type="Proteomes" id="UP000824890">
    <property type="component" value="Unassembled WGS sequence"/>
</dbReference>
<evidence type="ECO:0000313" key="3">
    <source>
        <dbReference type="Proteomes" id="UP000824890"/>
    </source>
</evidence>
<accession>A0ABQ7ZY84</accession>
<feature type="transmembrane region" description="Helical" evidence="1">
    <location>
        <begin position="44"/>
        <end position="66"/>
    </location>
</feature>
<keyword evidence="1" id="KW-1133">Transmembrane helix</keyword>